<evidence type="ECO:0000256" key="1">
    <source>
        <dbReference type="SAM" id="Phobius"/>
    </source>
</evidence>
<dbReference type="EMBL" id="CP011058">
    <property type="protein sequence ID" value="AJY75578.1"/>
    <property type="molecule type" value="Genomic_DNA"/>
</dbReference>
<dbReference type="STRING" id="1126833.VN24_14665"/>
<gene>
    <name evidence="2" type="ORF">VN24_14665</name>
</gene>
<dbReference type="PATRIC" id="fig|1126833.4.peg.3211"/>
<feature type="transmembrane region" description="Helical" evidence="1">
    <location>
        <begin position="164"/>
        <end position="193"/>
    </location>
</feature>
<keyword evidence="1" id="KW-0812">Transmembrane</keyword>
<dbReference type="OrthoDB" id="2661925at2"/>
<accession>A0A0D5NKW6</accession>
<evidence type="ECO:0000313" key="3">
    <source>
        <dbReference type="Proteomes" id="UP000032633"/>
    </source>
</evidence>
<dbReference type="Proteomes" id="UP000032633">
    <property type="component" value="Chromosome"/>
</dbReference>
<dbReference type="KEGG" id="pbj:VN24_14665"/>
<feature type="transmembrane region" description="Helical" evidence="1">
    <location>
        <begin position="85"/>
        <end position="110"/>
    </location>
</feature>
<sequence>MKKLNVVLVRSGVEAYREIVSVALYSMISSVVLAFLVMMVPLPFVLALFPLLYMPLVYGVYYAFHRKMSGKRSRVRDIFSGAVKGFVPAVVFGFLMSLLAVIVWSTWWYYGGKDGMIYLALAVFQTYFVAMALASQFYTFQLVLQEEMGIFKAMGESVKLFFRYPGYTIGAFLQMVCVAFLLLLTVVGFFLLFNGLMAIYQHKAAHNVLRTDEPAEDEVVEGQVRA</sequence>
<proteinExistence type="predicted"/>
<keyword evidence="1" id="KW-1133">Transmembrane helix</keyword>
<feature type="transmembrane region" description="Helical" evidence="1">
    <location>
        <begin position="116"/>
        <end position="144"/>
    </location>
</feature>
<name>A0A0D5NKW6_9BACL</name>
<dbReference type="RefSeq" id="WP_045671006.1">
    <property type="nucleotide sequence ID" value="NZ_CP011058.1"/>
</dbReference>
<reference evidence="2 3" key="1">
    <citation type="journal article" date="2015" name="J. Biotechnol.">
        <title>Complete genome sequence of Paenibacillus beijingensis 7188(T) (=DSM 24997(T)), a novel rhizobacterium from jujube garden soil.</title>
        <authorList>
            <person name="Kwak Y."/>
            <person name="Shin J.H."/>
        </authorList>
    </citation>
    <scope>NUCLEOTIDE SEQUENCE [LARGE SCALE GENOMIC DNA]</scope>
    <source>
        <strain evidence="2 3">DSM 24997</strain>
    </source>
</reference>
<feature type="transmembrane region" description="Helical" evidence="1">
    <location>
        <begin position="20"/>
        <end position="38"/>
    </location>
</feature>
<evidence type="ECO:0000313" key="2">
    <source>
        <dbReference type="EMBL" id="AJY75578.1"/>
    </source>
</evidence>
<evidence type="ECO:0008006" key="4">
    <source>
        <dbReference type="Google" id="ProtNLM"/>
    </source>
</evidence>
<keyword evidence="3" id="KW-1185">Reference proteome</keyword>
<keyword evidence="1" id="KW-0472">Membrane</keyword>
<organism evidence="2 3">
    <name type="scientific">Paenibacillus beijingensis</name>
    <dbReference type="NCBI Taxonomy" id="1126833"/>
    <lineage>
        <taxon>Bacteria</taxon>
        <taxon>Bacillati</taxon>
        <taxon>Bacillota</taxon>
        <taxon>Bacilli</taxon>
        <taxon>Bacillales</taxon>
        <taxon>Paenibacillaceae</taxon>
        <taxon>Paenibacillus</taxon>
    </lineage>
</organism>
<feature type="transmembrane region" description="Helical" evidence="1">
    <location>
        <begin position="44"/>
        <end position="64"/>
    </location>
</feature>
<dbReference type="AlphaFoldDB" id="A0A0D5NKW6"/>
<protein>
    <recommendedName>
        <fullName evidence="4">DUF4013 domain-containing protein</fullName>
    </recommendedName>
</protein>
<reference evidence="3" key="2">
    <citation type="submission" date="2015-03" db="EMBL/GenBank/DDBJ databases">
        <title>Genome sequence of Paenibacillus beijingensis strain DSM 24997T.</title>
        <authorList>
            <person name="Kwak Y."/>
            <person name="Shin J.-H."/>
        </authorList>
    </citation>
    <scope>NUCLEOTIDE SEQUENCE [LARGE SCALE GENOMIC DNA]</scope>
    <source>
        <strain evidence="3">DSM 24997</strain>
    </source>
</reference>
<dbReference type="HOGENOM" id="CLU_1223751_0_0_9"/>